<gene>
    <name evidence="2" type="ORF">CC77DRAFT_1005578</name>
</gene>
<evidence type="ECO:0000313" key="3">
    <source>
        <dbReference type="Proteomes" id="UP000077248"/>
    </source>
</evidence>
<evidence type="ECO:0008006" key="4">
    <source>
        <dbReference type="Google" id="ProtNLM"/>
    </source>
</evidence>
<sequence>MASQELWSQRLRDHCLVRGLQEPAYTDLSDRRGGRTAWSTMVTINGNNFQARFWYDCAYLPNAKEDCAEIALRSLTGYTNTTQSPPPASHYRAVASRQDSAVNAG</sequence>
<dbReference type="SUPFAM" id="SSF54768">
    <property type="entry name" value="dsRNA-binding domain-like"/>
    <property type="match status" value="1"/>
</dbReference>
<dbReference type="OMA" id="NYQARFW"/>
<dbReference type="GeneID" id="29108951"/>
<dbReference type="PANTHER" id="PTHR42030">
    <property type="entry name" value="DRBM DOMAIN-CONTAINING PROTEIN"/>
    <property type="match status" value="1"/>
</dbReference>
<name>A0A177DYP4_ALTAL</name>
<dbReference type="PANTHER" id="PTHR42030:SF1">
    <property type="entry name" value="DRBM DOMAIN-CONTAINING PROTEIN"/>
    <property type="match status" value="1"/>
</dbReference>
<dbReference type="EMBL" id="KV441471">
    <property type="protein sequence ID" value="OAG24608.1"/>
    <property type="molecule type" value="Genomic_DNA"/>
</dbReference>
<dbReference type="RefSeq" id="XP_018390029.1">
    <property type="nucleotide sequence ID" value="XM_018523357.1"/>
</dbReference>
<dbReference type="Proteomes" id="UP000077248">
    <property type="component" value="Unassembled WGS sequence"/>
</dbReference>
<proteinExistence type="predicted"/>
<feature type="region of interest" description="Disordered" evidence="1">
    <location>
        <begin position="78"/>
        <end position="105"/>
    </location>
</feature>
<reference evidence="2 3" key="1">
    <citation type="submission" date="2016-05" db="EMBL/GenBank/DDBJ databases">
        <title>Comparative analysis of secretome profiles of manganese(II)-oxidizing ascomycete fungi.</title>
        <authorList>
            <consortium name="DOE Joint Genome Institute"/>
            <person name="Zeiner C.A."/>
            <person name="Purvine S.O."/>
            <person name="Zink E.M."/>
            <person name="Wu S."/>
            <person name="Pasa-Tolic L."/>
            <person name="Chaput D.L."/>
            <person name="Haridas S."/>
            <person name="Grigoriev I.V."/>
            <person name="Santelli C.M."/>
            <person name="Hansel C.M."/>
        </authorList>
    </citation>
    <scope>NUCLEOTIDE SEQUENCE [LARGE SCALE GENOMIC DNA]</scope>
    <source>
        <strain evidence="2 3">SRC1lrK2f</strain>
    </source>
</reference>
<dbReference type="VEuPathDB" id="FungiDB:CC77DRAFT_1005578"/>
<accession>A0A177DYP4</accession>
<dbReference type="AlphaFoldDB" id="A0A177DYP4"/>
<organism evidence="2 3">
    <name type="scientific">Alternaria alternata</name>
    <name type="common">Alternaria rot fungus</name>
    <name type="synonym">Torula alternata</name>
    <dbReference type="NCBI Taxonomy" id="5599"/>
    <lineage>
        <taxon>Eukaryota</taxon>
        <taxon>Fungi</taxon>
        <taxon>Dikarya</taxon>
        <taxon>Ascomycota</taxon>
        <taxon>Pezizomycotina</taxon>
        <taxon>Dothideomycetes</taxon>
        <taxon>Pleosporomycetidae</taxon>
        <taxon>Pleosporales</taxon>
        <taxon>Pleosporineae</taxon>
        <taxon>Pleosporaceae</taxon>
        <taxon>Alternaria</taxon>
        <taxon>Alternaria sect. Alternaria</taxon>
        <taxon>Alternaria alternata complex</taxon>
    </lineage>
</organism>
<protein>
    <recommendedName>
        <fullName evidence="4">DRBM domain-containing protein</fullName>
    </recommendedName>
</protein>
<evidence type="ECO:0000256" key="1">
    <source>
        <dbReference type="SAM" id="MobiDB-lite"/>
    </source>
</evidence>
<evidence type="ECO:0000313" key="2">
    <source>
        <dbReference type="EMBL" id="OAG24608.1"/>
    </source>
</evidence>
<keyword evidence="3" id="KW-1185">Reference proteome</keyword>
<dbReference type="KEGG" id="aalt:CC77DRAFT_1005578"/>